<feature type="compositionally biased region" description="Low complexity" evidence="1">
    <location>
        <begin position="142"/>
        <end position="154"/>
    </location>
</feature>
<feature type="compositionally biased region" description="Pro residues" evidence="1">
    <location>
        <begin position="643"/>
        <end position="659"/>
    </location>
</feature>
<dbReference type="InterPro" id="IPR011990">
    <property type="entry name" value="TPR-like_helical_dom_sf"/>
</dbReference>
<feature type="region of interest" description="Disordered" evidence="1">
    <location>
        <begin position="41"/>
        <end position="315"/>
    </location>
</feature>
<evidence type="ECO:0000256" key="1">
    <source>
        <dbReference type="SAM" id="MobiDB-lite"/>
    </source>
</evidence>
<feature type="region of interest" description="Disordered" evidence="1">
    <location>
        <begin position="930"/>
        <end position="1287"/>
    </location>
</feature>
<evidence type="ECO:0008006" key="4">
    <source>
        <dbReference type="Google" id="ProtNLM"/>
    </source>
</evidence>
<feature type="compositionally biased region" description="Low complexity" evidence="1">
    <location>
        <begin position="617"/>
        <end position="629"/>
    </location>
</feature>
<reference evidence="2 3" key="1">
    <citation type="submission" date="2019-03" db="EMBL/GenBank/DDBJ databases">
        <title>Genomic Encyclopedia of Type Strains, Phase IV (KMG-IV): sequencing the most valuable type-strain genomes for metagenomic binning, comparative biology and taxonomic classification.</title>
        <authorList>
            <person name="Goeker M."/>
        </authorList>
    </citation>
    <scope>NUCLEOTIDE SEQUENCE [LARGE SCALE GENOMIC DNA]</scope>
    <source>
        <strain evidence="2 3">DSM 45361</strain>
    </source>
</reference>
<gene>
    <name evidence="2" type="ORF">EV186_104407</name>
</gene>
<feature type="compositionally biased region" description="Polar residues" evidence="1">
    <location>
        <begin position="785"/>
        <end position="800"/>
    </location>
</feature>
<evidence type="ECO:0000313" key="3">
    <source>
        <dbReference type="Proteomes" id="UP000295444"/>
    </source>
</evidence>
<feature type="compositionally biased region" description="Basic and acidic residues" evidence="1">
    <location>
        <begin position="1158"/>
        <end position="1233"/>
    </location>
</feature>
<feature type="compositionally biased region" description="Low complexity" evidence="1">
    <location>
        <begin position="1137"/>
        <end position="1147"/>
    </location>
</feature>
<proteinExistence type="predicted"/>
<dbReference type="Gene3D" id="1.25.40.10">
    <property type="entry name" value="Tetratricopeptide repeat domain"/>
    <property type="match status" value="1"/>
</dbReference>
<protein>
    <recommendedName>
        <fullName evidence="4">Tetratricopeptide repeat protein</fullName>
    </recommendedName>
</protein>
<feature type="compositionally biased region" description="Pro residues" evidence="1">
    <location>
        <begin position="1148"/>
        <end position="1157"/>
    </location>
</feature>
<organism evidence="2 3">
    <name type="scientific">Labedaea rhizosphaerae</name>
    <dbReference type="NCBI Taxonomy" id="598644"/>
    <lineage>
        <taxon>Bacteria</taxon>
        <taxon>Bacillati</taxon>
        <taxon>Actinomycetota</taxon>
        <taxon>Actinomycetes</taxon>
        <taxon>Pseudonocardiales</taxon>
        <taxon>Pseudonocardiaceae</taxon>
        <taxon>Labedaea</taxon>
    </lineage>
</organism>
<dbReference type="EMBL" id="SNXZ01000004">
    <property type="protein sequence ID" value="TDP96420.1"/>
    <property type="molecule type" value="Genomic_DNA"/>
</dbReference>
<feature type="compositionally biased region" description="Low complexity" evidence="1">
    <location>
        <begin position="52"/>
        <end position="61"/>
    </location>
</feature>
<sequence>MPVSGAHPGPGDQRPLVAAAEAMLTKAPELALVFARRALAIGDAPPPHGDAAHSSADATASGRRHAPDHASAARPGGTDAYAAGSGGRRRAPEPPVGVEQSYGVAGLRGSERGSEHGAADSPYGESRVAGSGGRRRAPEPDSVYGSVGVSDSGPGVAGSGGRRRAPEPDFGVAGGDDRSHVGGEPGYGIAGSSGAADSPERDFAGADSGYGSVGTSDSGRGVAGSGGRRRAPEPDFGVAGGDDRSRVGGEPGYGVAGSSGAADSPYGGSGVAGSGGRRRAAEPDFGVAESAGAAGSGGRRRAPESGGEPGGLQPVHDPLLAAARAVEVSALIKLGRHAEAVAPAISALTGGALTAGAAVRVRTELAACARRSAAPRVALAILRPVLDSEQAPSVRADALVQYAGCLASLNRRRGVEGMLAEADRLLAADQRLDADVRRVRRALVCVRTAAHQRYYGDTRSALAAAREGLALLDRLSDPNVDGGLARPRLFGEMIFALLDTGDRKAATDLATALTAAPVRATSAMAVGMVMLAIATRVHLPAGRTAEGHALLTEAVRLGRRHEVHSLLAEALTTLAEVEEQQGKLDVALECLRAARAAETTHRQAIEQARTLLADTFGTGETLPTEPLTPNQKATKPSSHQPSPHQPSPAPAAPNPPTPQRAPSRATALPAPRAAEDEQQHPTSGTAPFGWRDSHLDPQPARAPEPKPDPHSVAQPAPPSDPLPGSRFEVDADRSSGAPSRHGGSSQPSSQPQHGRSAEPVSGEQRPPGHSPAEAQFDRWPGGRSESLSGAQAEPLSTQLSESEHGRSAEPVSGEQRPSGHSTAEPQFDQRPEGRSESLSGAQTGPLSTQPGEQRPSGHSTAEAQFDRWLGGRSELLSGAQAEPLPAPPSESQYGRSAESLPGEQQASGRPVAEAQLDQWLGARSELLSGAQVEPLSTQSLESQHGRSAESVPGEQRPSGRSTAEAQFDQWSAGRSESLSGAQAAPSPTQPSEEQPDRSSPEAKTSYADLRKSAMDLLRALTSESPRRPFAEQGSGPEATIPVPPEPDDYPTAPEPDDYPTPPEPKEPERTGKRRKPDNPDVPPVPEGRRHRAEPDTAPPRGGRRRKPEPDELAGPGNLDMGTLGSSGSAVYGPQLRSEPIAPPSLALPEPPEPPPSLEPREPLPSFERESSASFERRDPLPSFEREPSASFDRREPSATFEQRESASAERREPSASFDRAEPAPSYERREPRSDAGLAELLAEAMVAYQSGQEAEEPASGRHRHSGDPVDESPDEPLGRWTADGTHG</sequence>
<feature type="compositionally biased region" description="Polar residues" evidence="1">
    <location>
        <begin position="958"/>
        <end position="992"/>
    </location>
</feature>
<evidence type="ECO:0000313" key="2">
    <source>
        <dbReference type="EMBL" id="TDP96420.1"/>
    </source>
</evidence>
<dbReference type="Proteomes" id="UP000295444">
    <property type="component" value="Unassembled WGS sequence"/>
</dbReference>
<feature type="compositionally biased region" description="Polar residues" evidence="1">
    <location>
        <begin position="836"/>
        <end position="862"/>
    </location>
</feature>
<comment type="caution">
    <text evidence="2">The sequence shown here is derived from an EMBL/GenBank/DDBJ whole genome shotgun (WGS) entry which is preliminary data.</text>
</comment>
<feature type="compositionally biased region" description="Basic and acidic residues" evidence="1">
    <location>
        <begin position="109"/>
        <end position="118"/>
    </location>
</feature>
<keyword evidence="3" id="KW-1185">Reference proteome</keyword>
<accession>A0A4R6S977</accession>
<name>A0A4R6S977_LABRH</name>
<feature type="compositionally biased region" description="Low complexity" evidence="1">
    <location>
        <begin position="738"/>
        <end position="754"/>
    </location>
</feature>
<feature type="region of interest" description="Disordered" evidence="1">
    <location>
        <begin position="616"/>
        <end position="916"/>
    </location>
</feature>